<organism evidence="1 2">
    <name type="scientific">Microvirga splendida</name>
    <dbReference type="NCBI Taxonomy" id="2795727"/>
    <lineage>
        <taxon>Bacteria</taxon>
        <taxon>Pseudomonadati</taxon>
        <taxon>Pseudomonadota</taxon>
        <taxon>Alphaproteobacteria</taxon>
        <taxon>Hyphomicrobiales</taxon>
        <taxon>Methylobacteriaceae</taxon>
        <taxon>Microvirga</taxon>
    </lineage>
</organism>
<dbReference type="Proteomes" id="UP000620670">
    <property type="component" value="Unassembled WGS sequence"/>
</dbReference>
<comment type="caution">
    <text evidence="1">The sequence shown here is derived from an EMBL/GenBank/DDBJ whole genome shotgun (WGS) entry which is preliminary data.</text>
</comment>
<sequence>MGLRYKYDRSPLLAPGRHYLTLEQLYGLCVARFPGNRDREHKFHKVEEMVQQFLIAEIPCEMWIDGSFLTEKPDPGDVDIVVKIGFDVSEALTSEQRQLVDAANDIVYIEGIDSFVFVAYPRDHEFFGSEIDDRETWAEQFGLEHSEVWLKGLAVLRLRETNVGLRIRR</sequence>
<keyword evidence="2" id="KW-1185">Reference proteome</keyword>
<evidence type="ECO:0000313" key="2">
    <source>
        <dbReference type="Proteomes" id="UP000620670"/>
    </source>
</evidence>
<reference evidence="2" key="1">
    <citation type="submission" date="2020-12" db="EMBL/GenBank/DDBJ databases">
        <title>Hymenobacter sp.</title>
        <authorList>
            <person name="Kim M.K."/>
        </authorList>
    </citation>
    <scope>NUCLEOTIDE SEQUENCE [LARGE SCALE GENOMIC DNA]</scope>
    <source>
        <strain evidence="2">BT325</strain>
    </source>
</reference>
<evidence type="ECO:0008006" key="3">
    <source>
        <dbReference type="Google" id="ProtNLM"/>
    </source>
</evidence>
<dbReference type="InterPro" id="IPR053860">
    <property type="entry name" value="DUF6932"/>
</dbReference>
<dbReference type="Pfam" id="PF22014">
    <property type="entry name" value="DUF6932"/>
    <property type="match status" value="1"/>
</dbReference>
<dbReference type="EMBL" id="JAELXT010000003">
    <property type="protein sequence ID" value="MBJ6124778.1"/>
    <property type="molecule type" value="Genomic_DNA"/>
</dbReference>
<name>A0ABS0XXK0_9HYPH</name>
<dbReference type="RefSeq" id="WP_199047208.1">
    <property type="nucleotide sequence ID" value="NZ_JAELXT010000003.1"/>
</dbReference>
<evidence type="ECO:0000313" key="1">
    <source>
        <dbReference type="EMBL" id="MBJ6124778.1"/>
    </source>
</evidence>
<proteinExistence type="predicted"/>
<accession>A0ABS0XXK0</accession>
<gene>
    <name evidence="1" type="ORF">JAO75_05080</name>
</gene>
<protein>
    <recommendedName>
        <fullName evidence="3">Polymerase nucleotidyl transferase domain-containing protein</fullName>
    </recommendedName>
</protein>